<dbReference type="RefSeq" id="WP_270023055.1">
    <property type="nucleotide sequence ID" value="NZ_JAPDDP010000001.1"/>
</dbReference>
<accession>A0A9X3S684</accession>
<dbReference type="AlphaFoldDB" id="A0A9X3S684"/>
<proteinExistence type="predicted"/>
<reference evidence="1" key="1">
    <citation type="submission" date="2022-10" db="EMBL/GenBank/DDBJ databases">
        <title>The WGS of Solirubrobacter phytolaccae KCTC 29190.</title>
        <authorList>
            <person name="Jiang Z."/>
        </authorList>
    </citation>
    <scope>NUCLEOTIDE SEQUENCE</scope>
    <source>
        <strain evidence="1">KCTC 29190</strain>
    </source>
</reference>
<evidence type="ECO:0000313" key="1">
    <source>
        <dbReference type="EMBL" id="MDA0178788.1"/>
    </source>
</evidence>
<dbReference type="EMBL" id="JAPDDP010000001">
    <property type="protein sequence ID" value="MDA0178788.1"/>
    <property type="molecule type" value="Genomic_DNA"/>
</dbReference>
<organism evidence="1 2">
    <name type="scientific">Solirubrobacter phytolaccae</name>
    <dbReference type="NCBI Taxonomy" id="1404360"/>
    <lineage>
        <taxon>Bacteria</taxon>
        <taxon>Bacillati</taxon>
        <taxon>Actinomycetota</taxon>
        <taxon>Thermoleophilia</taxon>
        <taxon>Solirubrobacterales</taxon>
        <taxon>Solirubrobacteraceae</taxon>
        <taxon>Solirubrobacter</taxon>
    </lineage>
</organism>
<dbReference type="Proteomes" id="UP001147653">
    <property type="component" value="Unassembled WGS sequence"/>
</dbReference>
<keyword evidence="2" id="KW-1185">Reference proteome</keyword>
<name>A0A9X3S684_9ACTN</name>
<evidence type="ECO:0000313" key="2">
    <source>
        <dbReference type="Proteomes" id="UP001147653"/>
    </source>
</evidence>
<comment type="caution">
    <text evidence="1">The sequence shown here is derived from an EMBL/GenBank/DDBJ whole genome shotgun (WGS) entry which is preliminary data.</text>
</comment>
<gene>
    <name evidence="1" type="ORF">OJ997_00655</name>
</gene>
<sequence length="63" mass="6668">MIEVSILTAHGEPIGEGLVFQLAARGKVLAEATTDQAGVAAFDLDAGRRRSISLRHVPPAQEE</sequence>
<protein>
    <submittedName>
        <fullName evidence="1">Uncharacterized protein</fullName>
    </submittedName>
</protein>